<protein>
    <submittedName>
        <fullName evidence="1">Uncharacterized protein</fullName>
    </submittedName>
</protein>
<accession>A0A0E9RZ81</accession>
<evidence type="ECO:0000313" key="1">
    <source>
        <dbReference type="EMBL" id="JAH33695.1"/>
    </source>
</evidence>
<name>A0A0E9RZ81_ANGAN</name>
<organism evidence="1">
    <name type="scientific">Anguilla anguilla</name>
    <name type="common">European freshwater eel</name>
    <name type="synonym">Muraena anguilla</name>
    <dbReference type="NCBI Taxonomy" id="7936"/>
    <lineage>
        <taxon>Eukaryota</taxon>
        <taxon>Metazoa</taxon>
        <taxon>Chordata</taxon>
        <taxon>Craniata</taxon>
        <taxon>Vertebrata</taxon>
        <taxon>Euteleostomi</taxon>
        <taxon>Actinopterygii</taxon>
        <taxon>Neopterygii</taxon>
        <taxon>Teleostei</taxon>
        <taxon>Anguilliformes</taxon>
        <taxon>Anguillidae</taxon>
        <taxon>Anguilla</taxon>
    </lineage>
</organism>
<dbReference type="EMBL" id="GBXM01074882">
    <property type="protein sequence ID" value="JAH33695.1"/>
    <property type="molecule type" value="Transcribed_RNA"/>
</dbReference>
<proteinExistence type="predicted"/>
<dbReference type="AlphaFoldDB" id="A0A0E9RZ81"/>
<sequence length="74" mass="8257">MNISHTGEMSWLNHSNALVLPSSCFLIDKALSAHKRKDENTLPIPILSLSTVKGMKFLKTTTTTRIKIKNKFGT</sequence>
<reference evidence="1" key="1">
    <citation type="submission" date="2014-11" db="EMBL/GenBank/DDBJ databases">
        <authorList>
            <person name="Amaro Gonzalez C."/>
        </authorList>
    </citation>
    <scope>NUCLEOTIDE SEQUENCE</scope>
</reference>
<reference evidence="1" key="2">
    <citation type="journal article" date="2015" name="Fish Shellfish Immunol.">
        <title>Early steps in the European eel (Anguilla anguilla)-Vibrio vulnificus interaction in the gills: Role of the RtxA13 toxin.</title>
        <authorList>
            <person name="Callol A."/>
            <person name="Pajuelo D."/>
            <person name="Ebbesson L."/>
            <person name="Teles M."/>
            <person name="MacKenzie S."/>
            <person name="Amaro C."/>
        </authorList>
    </citation>
    <scope>NUCLEOTIDE SEQUENCE</scope>
</reference>